<sequence length="73" mass="8230">MRRSAPTALHAAIEPGGKRLDFVFVPQSFGEQVSQDRLSNQATPESKTSMKVLRGHGENVKWYEERLSFVKVV</sequence>
<dbReference type="EMBL" id="JANPWB010000009">
    <property type="protein sequence ID" value="KAJ1149399.1"/>
    <property type="molecule type" value="Genomic_DNA"/>
</dbReference>
<proteinExistence type="predicted"/>
<evidence type="ECO:0000313" key="2">
    <source>
        <dbReference type="Proteomes" id="UP001066276"/>
    </source>
</evidence>
<dbReference type="Proteomes" id="UP001066276">
    <property type="component" value="Chromosome 5"/>
</dbReference>
<name>A0AAV7R9C0_PLEWA</name>
<evidence type="ECO:0000313" key="1">
    <source>
        <dbReference type="EMBL" id="KAJ1149399.1"/>
    </source>
</evidence>
<reference evidence="1" key="1">
    <citation type="journal article" date="2022" name="bioRxiv">
        <title>Sequencing and chromosome-scale assembly of the giantPleurodeles waltlgenome.</title>
        <authorList>
            <person name="Brown T."/>
            <person name="Elewa A."/>
            <person name="Iarovenko S."/>
            <person name="Subramanian E."/>
            <person name="Araus A.J."/>
            <person name="Petzold A."/>
            <person name="Susuki M."/>
            <person name="Suzuki K.-i.T."/>
            <person name="Hayashi T."/>
            <person name="Toyoda A."/>
            <person name="Oliveira C."/>
            <person name="Osipova E."/>
            <person name="Leigh N.D."/>
            <person name="Simon A."/>
            <person name="Yun M.H."/>
        </authorList>
    </citation>
    <scope>NUCLEOTIDE SEQUENCE</scope>
    <source>
        <strain evidence="1">20211129_DDA</strain>
        <tissue evidence="1">Liver</tissue>
    </source>
</reference>
<gene>
    <name evidence="1" type="ORF">NDU88_002209</name>
</gene>
<keyword evidence="2" id="KW-1185">Reference proteome</keyword>
<dbReference type="AlphaFoldDB" id="A0AAV7R9C0"/>
<organism evidence="1 2">
    <name type="scientific">Pleurodeles waltl</name>
    <name type="common">Iberian ribbed newt</name>
    <dbReference type="NCBI Taxonomy" id="8319"/>
    <lineage>
        <taxon>Eukaryota</taxon>
        <taxon>Metazoa</taxon>
        <taxon>Chordata</taxon>
        <taxon>Craniata</taxon>
        <taxon>Vertebrata</taxon>
        <taxon>Euteleostomi</taxon>
        <taxon>Amphibia</taxon>
        <taxon>Batrachia</taxon>
        <taxon>Caudata</taxon>
        <taxon>Salamandroidea</taxon>
        <taxon>Salamandridae</taxon>
        <taxon>Pleurodelinae</taxon>
        <taxon>Pleurodeles</taxon>
    </lineage>
</organism>
<comment type="caution">
    <text evidence="1">The sequence shown here is derived from an EMBL/GenBank/DDBJ whole genome shotgun (WGS) entry which is preliminary data.</text>
</comment>
<protein>
    <submittedName>
        <fullName evidence="1">Uncharacterized protein</fullName>
    </submittedName>
</protein>
<accession>A0AAV7R9C0</accession>